<comment type="caution">
    <text evidence="1">The sequence shown here is derived from an EMBL/GenBank/DDBJ whole genome shotgun (WGS) entry which is preliminary data.</text>
</comment>
<accession>A0A5M9GQY7</accession>
<name>A0A5M9GQY7_9SPHI</name>
<dbReference type="PROSITE" id="PS51257">
    <property type="entry name" value="PROKAR_LIPOPROTEIN"/>
    <property type="match status" value="1"/>
</dbReference>
<proteinExistence type="predicted"/>
<gene>
    <name evidence="1" type="ORF">F1649_20395</name>
</gene>
<dbReference type="AlphaFoldDB" id="A0A5M9GQY7"/>
<protein>
    <submittedName>
        <fullName evidence="1">Uncharacterized protein</fullName>
    </submittedName>
</protein>
<dbReference type="EMBL" id="VWNE01000045">
    <property type="protein sequence ID" value="KAA8476151.1"/>
    <property type="molecule type" value="Genomic_DNA"/>
</dbReference>
<dbReference type="Proteomes" id="UP000322918">
    <property type="component" value="Unassembled WGS sequence"/>
</dbReference>
<evidence type="ECO:0000313" key="2">
    <source>
        <dbReference type="Proteomes" id="UP000322918"/>
    </source>
</evidence>
<evidence type="ECO:0000313" key="1">
    <source>
        <dbReference type="EMBL" id="KAA8476151.1"/>
    </source>
</evidence>
<reference evidence="1 2" key="1">
    <citation type="submission" date="2019-09" db="EMBL/GenBank/DDBJ databases">
        <title>Pararcticibacter amylolyticus gen. nov., sp. nov., isolated from a rottenly hemp rope, and reclassification of Pedobacter tournemirensis as Pararcticibacter tournemirensis comb. nov.</title>
        <authorList>
            <person name="Cai Y."/>
        </authorList>
    </citation>
    <scope>NUCLEOTIDE SEQUENCE [LARGE SCALE GENOMIC DNA]</scope>
    <source>
        <strain evidence="1 2">TF5-37.2-LB10</strain>
    </source>
</reference>
<keyword evidence="2" id="KW-1185">Reference proteome</keyword>
<organism evidence="1 2">
    <name type="scientific">Arcticibacter tournemirensis</name>
    <dbReference type="NCBI Taxonomy" id="699437"/>
    <lineage>
        <taxon>Bacteria</taxon>
        <taxon>Pseudomonadati</taxon>
        <taxon>Bacteroidota</taxon>
        <taxon>Sphingobacteriia</taxon>
        <taxon>Sphingobacteriales</taxon>
        <taxon>Sphingobacteriaceae</taxon>
        <taxon>Arcticibacter</taxon>
    </lineage>
</organism>
<dbReference type="RefSeq" id="WP_141815143.1">
    <property type="nucleotide sequence ID" value="NZ_VFPL01000001.1"/>
</dbReference>
<sequence>MENKIKLQQILMCLLGLIAACGTYRENWKKQLHYLRLTELTVTHSLQQHIELRDSHKVKYADDEFFLQDDREIMERLGYSERQKTAVIKEYLLFQGCRSKSNKQYAFHIGTTENRLMRAHDSITFSVEVEALYSLSILLLKHNVRISPVLINKTTGRVCNYNRMEMDEIYSLYRKWFVIFEQNKFKRFVWPLKNSNYGWLGESDAPLELVSTL</sequence>
<dbReference type="OrthoDB" id="800033at2"/>